<gene>
    <name evidence="8" type="ORF">PWYN_26185</name>
</gene>
<dbReference type="SUPFAM" id="SSF55804">
    <property type="entry name" value="Phoshotransferase/anion transport protein"/>
    <property type="match status" value="1"/>
</dbReference>
<dbReference type="PANTHER" id="PTHR47738:SF2">
    <property type="entry name" value="PTS SYSTEM FRUCTOSE-LIKE EIIA COMPONENT"/>
    <property type="match status" value="1"/>
</dbReference>
<organism evidence="8 9">
    <name type="scientific">Paenibacillus wynnii</name>
    <dbReference type="NCBI Taxonomy" id="268407"/>
    <lineage>
        <taxon>Bacteria</taxon>
        <taxon>Bacillati</taxon>
        <taxon>Bacillota</taxon>
        <taxon>Bacilli</taxon>
        <taxon>Bacillales</taxon>
        <taxon>Paenibacillaceae</taxon>
        <taxon>Paenibacillus</taxon>
    </lineage>
</organism>
<evidence type="ECO:0000256" key="1">
    <source>
        <dbReference type="ARBA" id="ARBA00004496"/>
    </source>
</evidence>
<dbReference type="Pfam" id="PF00359">
    <property type="entry name" value="PTS_EIIA_2"/>
    <property type="match status" value="1"/>
</dbReference>
<comment type="subcellular location">
    <subcellularLocation>
        <location evidence="1">Cytoplasm</location>
    </subcellularLocation>
</comment>
<evidence type="ECO:0000256" key="4">
    <source>
        <dbReference type="ARBA" id="ARBA00022597"/>
    </source>
</evidence>
<dbReference type="InterPro" id="IPR004715">
    <property type="entry name" value="PTS_IIA_fruc"/>
</dbReference>
<protein>
    <submittedName>
        <fullName evidence="8">PTS fructose transporter subunit IIA</fullName>
    </submittedName>
</protein>
<evidence type="ECO:0000256" key="5">
    <source>
        <dbReference type="ARBA" id="ARBA00022679"/>
    </source>
</evidence>
<evidence type="ECO:0000313" key="8">
    <source>
        <dbReference type="EMBL" id="KGE18036.1"/>
    </source>
</evidence>
<keyword evidence="5" id="KW-0808">Transferase</keyword>
<accession>A0A098M7M3</accession>
<dbReference type="GO" id="GO:0005737">
    <property type="term" value="C:cytoplasm"/>
    <property type="evidence" value="ECO:0007669"/>
    <property type="project" value="UniProtKB-SubCell"/>
</dbReference>
<dbReference type="GO" id="GO:0008982">
    <property type="term" value="F:protein-N(PI)-phosphohistidine-sugar phosphotransferase activity"/>
    <property type="evidence" value="ECO:0007669"/>
    <property type="project" value="InterPro"/>
</dbReference>
<dbReference type="InterPro" id="IPR002178">
    <property type="entry name" value="PTS_EIIA_type-2_dom"/>
</dbReference>
<keyword evidence="2" id="KW-0813">Transport</keyword>
<dbReference type="PROSITE" id="PS51094">
    <property type="entry name" value="PTS_EIIA_TYPE_2"/>
    <property type="match status" value="1"/>
</dbReference>
<dbReference type="Proteomes" id="UP000029734">
    <property type="component" value="Unassembled WGS sequence"/>
</dbReference>
<evidence type="ECO:0000256" key="3">
    <source>
        <dbReference type="ARBA" id="ARBA00022553"/>
    </source>
</evidence>
<dbReference type="eggNOG" id="COG1762">
    <property type="taxonomic scope" value="Bacteria"/>
</dbReference>
<dbReference type="CDD" id="cd00211">
    <property type="entry name" value="PTS_IIA_fru"/>
    <property type="match status" value="1"/>
</dbReference>
<dbReference type="PANTHER" id="PTHR47738">
    <property type="entry name" value="PTS SYSTEM FRUCTOSE-LIKE EIIA COMPONENT-RELATED"/>
    <property type="match status" value="1"/>
</dbReference>
<keyword evidence="4" id="KW-0762">Sugar transport</keyword>
<dbReference type="RefSeq" id="WP_036657744.1">
    <property type="nucleotide sequence ID" value="NZ_JQCR01000003.1"/>
</dbReference>
<dbReference type="AlphaFoldDB" id="A0A098M7M3"/>
<proteinExistence type="predicted"/>
<name>A0A098M7M3_9BACL</name>
<evidence type="ECO:0000256" key="2">
    <source>
        <dbReference type="ARBA" id="ARBA00022448"/>
    </source>
</evidence>
<comment type="caution">
    <text evidence="8">The sequence shown here is derived from an EMBL/GenBank/DDBJ whole genome shotgun (WGS) entry which is preliminary data.</text>
</comment>
<dbReference type="EMBL" id="JQCR01000003">
    <property type="protein sequence ID" value="KGE18036.1"/>
    <property type="molecule type" value="Genomic_DNA"/>
</dbReference>
<reference evidence="8 9" key="2">
    <citation type="submission" date="2014-10" db="EMBL/GenBank/DDBJ databases">
        <title>Comparative genomics of the Paenibacillus odorifer group.</title>
        <authorList>
            <person name="Tsai Y.-C."/>
            <person name="Martin N."/>
            <person name="Korlach J."/>
            <person name="Wiedmann M."/>
        </authorList>
    </citation>
    <scope>NUCLEOTIDE SEQUENCE [LARGE SCALE GENOMIC DNA]</scope>
    <source>
        <strain evidence="8 9">DSM 18334</strain>
    </source>
</reference>
<evidence type="ECO:0000313" key="9">
    <source>
        <dbReference type="Proteomes" id="UP000029734"/>
    </source>
</evidence>
<dbReference type="InterPro" id="IPR016152">
    <property type="entry name" value="PTrfase/Anion_transptr"/>
</dbReference>
<dbReference type="InterPro" id="IPR051541">
    <property type="entry name" value="PTS_SugarTrans_NitroReg"/>
</dbReference>
<dbReference type="NCBIfam" id="TIGR00848">
    <property type="entry name" value="fruA"/>
    <property type="match status" value="1"/>
</dbReference>
<dbReference type="GO" id="GO:0016020">
    <property type="term" value="C:membrane"/>
    <property type="evidence" value="ECO:0007669"/>
    <property type="project" value="InterPro"/>
</dbReference>
<dbReference type="FunFam" id="3.40.930.10:FF:000009">
    <property type="entry name" value="PTS system, fructose specific IIABC component"/>
    <property type="match status" value="1"/>
</dbReference>
<sequence>MNIHELLTEDTVILPLEVGTKEEVITRMTEGLKLSGSVTDGAQYVSDVLAREATGSTGIGFGVAIPHGKSTGVIKPGLAVARMAGPTDWDSLDETPVSIVFLIAVPKENVGNEHLQILVALSRKLIHDDFRQSLLDAGSKQEIIDILKNM</sequence>
<dbReference type="OrthoDB" id="95460at2"/>
<feature type="domain" description="PTS EIIA type-2" evidence="7">
    <location>
        <begin position="5"/>
        <end position="150"/>
    </location>
</feature>
<keyword evidence="3" id="KW-0597">Phosphoprotein</keyword>
<keyword evidence="9" id="KW-1185">Reference proteome</keyword>
<dbReference type="Gene3D" id="3.40.930.10">
    <property type="entry name" value="Mannitol-specific EII, Chain A"/>
    <property type="match status" value="1"/>
</dbReference>
<dbReference type="GO" id="GO:0009401">
    <property type="term" value="P:phosphoenolpyruvate-dependent sugar phosphotransferase system"/>
    <property type="evidence" value="ECO:0007669"/>
    <property type="project" value="UniProtKB-KW"/>
</dbReference>
<evidence type="ECO:0000256" key="6">
    <source>
        <dbReference type="ARBA" id="ARBA00022683"/>
    </source>
</evidence>
<keyword evidence="6" id="KW-0598">Phosphotransferase system</keyword>
<evidence type="ECO:0000259" key="7">
    <source>
        <dbReference type="PROSITE" id="PS51094"/>
    </source>
</evidence>
<reference evidence="8 9" key="1">
    <citation type="submission" date="2014-08" db="EMBL/GenBank/DDBJ databases">
        <authorList>
            <person name="den Bakker H.C."/>
        </authorList>
    </citation>
    <scope>NUCLEOTIDE SEQUENCE [LARGE SCALE GENOMIC DNA]</scope>
    <source>
        <strain evidence="8 9">DSM 18334</strain>
    </source>
</reference>
<dbReference type="STRING" id="268407.PWYN_26185"/>
<dbReference type="PROSITE" id="PS00372">
    <property type="entry name" value="PTS_EIIA_TYPE_2_HIS"/>
    <property type="match status" value="1"/>
</dbReference>